<dbReference type="InterPro" id="IPR042489">
    <property type="entry name" value="CapZ_alpha_1"/>
</dbReference>
<proteinExistence type="inferred from homology"/>
<comment type="function">
    <text evidence="5">F-actin-capping proteins bind in a Ca(2+)-independent manner to the fast growing ends of actin filaments (barbed end) thereby blocking the exchange of subunits at these ends. Unlike other capping proteins (such as gelsolin and severin), these proteins do not sever actin filaments.</text>
</comment>
<evidence type="ECO:0000313" key="7">
    <source>
        <dbReference type="Proteomes" id="UP001174909"/>
    </source>
</evidence>
<keyword evidence="3 5" id="KW-0117">Actin capping</keyword>
<dbReference type="GO" id="GO:0051015">
    <property type="term" value="F:actin filament binding"/>
    <property type="evidence" value="ECO:0007669"/>
    <property type="project" value="TreeGrafter"/>
</dbReference>
<dbReference type="Gene3D" id="3.30.1140.60">
    <property type="entry name" value="F-actin capping protein, alpha subunit"/>
    <property type="match status" value="1"/>
</dbReference>
<dbReference type="AlphaFoldDB" id="A0AA35RG63"/>
<evidence type="ECO:0000256" key="4">
    <source>
        <dbReference type="ARBA" id="ARBA00023203"/>
    </source>
</evidence>
<evidence type="ECO:0000256" key="5">
    <source>
        <dbReference type="RuleBase" id="RU365077"/>
    </source>
</evidence>
<comment type="caution">
    <text evidence="6">The sequence shown here is derived from an EMBL/GenBank/DDBJ whole genome shotgun (WGS) entry which is preliminary data.</text>
</comment>
<evidence type="ECO:0000256" key="1">
    <source>
        <dbReference type="ARBA" id="ARBA00010479"/>
    </source>
</evidence>
<dbReference type="InterPro" id="IPR037282">
    <property type="entry name" value="CapZ_alpha/beta"/>
</dbReference>
<comment type="subunit">
    <text evidence="5">Heterodimer of an alpha and a beta subunit.</text>
</comment>
<keyword evidence="7" id="KW-1185">Reference proteome</keyword>
<dbReference type="GO" id="GO:0008290">
    <property type="term" value="C:F-actin capping protein complex"/>
    <property type="evidence" value="ECO:0007669"/>
    <property type="project" value="UniProtKB-UniRule"/>
</dbReference>
<evidence type="ECO:0000256" key="2">
    <source>
        <dbReference type="ARBA" id="ARBA00014038"/>
    </source>
</evidence>
<reference evidence="6" key="1">
    <citation type="submission" date="2023-03" db="EMBL/GenBank/DDBJ databases">
        <authorList>
            <person name="Steffen K."/>
            <person name="Cardenas P."/>
        </authorList>
    </citation>
    <scope>NUCLEOTIDE SEQUENCE</scope>
</reference>
<evidence type="ECO:0000256" key="3">
    <source>
        <dbReference type="ARBA" id="ARBA00022467"/>
    </source>
</evidence>
<dbReference type="FunFam" id="3.90.1150.210:FF:000003">
    <property type="entry name" value="F-actin-capping protein subunit alpha"/>
    <property type="match status" value="1"/>
</dbReference>
<keyword evidence="4 5" id="KW-0009">Actin-binding</keyword>
<dbReference type="InterPro" id="IPR017865">
    <property type="entry name" value="F-actin_cap_asu_CS"/>
</dbReference>
<accession>A0AA35RG63</accession>
<dbReference type="PROSITE" id="PS00749">
    <property type="entry name" value="F_ACTIN_CAPPING_A_2"/>
    <property type="match status" value="1"/>
</dbReference>
<dbReference type="PANTHER" id="PTHR10653:SF0">
    <property type="entry name" value="F-ACTIN-CAPPING PROTEIN SUBUNIT ALPHA"/>
    <property type="match status" value="1"/>
</dbReference>
<dbReference type="GO" id="GO:0051016">
    <property type="term" value="P:barbed-end actin filament capping"/>
    <property type="evidence" value="ECO:0007669"/>
    <property type="project" value="UniProtKB-UniRule"/>
</dbReference>
<dbReference type="SUPFAM" id="SSF90096">
    <property type="entry name" value="Subunits of heterodimeric actin filament capping protein Capz"/>
    <property type="match status" value="1"/>
</dbReference>
<protein>
    <recommendedName>
        <fullName evidence="2 5">F-actin-capping protein subunit alpha</fullName>
    </recommendedName>
</protein>
<dbReference type="GO" id="GO:0030863">
    <property type="term" value="C:cortical cytoskeleton"/>
    <property type="evidence" value="ECO:0007669"/>
    <property type="project" value="TreeGrafter"/>
</dbReference>
<sequence length="285" mass="32132">MSGYSEQIPDREKIRIISNFIKSAPPGEFNEVFNDVRVLLDNDQLLKEGASSAFSQYNMEQFTPAKVNDDTVLVTTHGQAEGSKYLDPRNKLKFKYDHLRKEASEASSATVDDHAEPFRAALDKYVQGYVKDHYPNGIVTVYSSSSGGQIKLTVCIEDHKFSPRNFWNGRWRSEWTVTFTPGSSAELKGLMRVQVHYYEDGNVQLVSSKEVKESVKTSAEEGTAKEVVQVLSSIESDYQSAISDNYKTMSQTTFKALRRALPVTRTRVDWNKIAAYNIGTELKGK</sequence>
<dbReference type="Gene3D" id="3.90.1150.210">
    <property type="entry name" value="F-actin capping protein, beta subunit"/>
    <property type="match status" value="1"/>
</dbReference>
<gene>
    <name evidence="6" type="ORF">GBAR_LOCUS7111</name>
</gene>
<comment type="similarity">
    <text evidence="1 5">Belongs to the F-actin-capping protein alpha subunit family.</text>
</comment>
<organism evidence="6 7">
    <name type="scientific">Geodia barretti</name>
    <name type="common">Barrett's horny sponge</name>
    <dbReference type="NCBI Taxonomy" id="519541"/>
    <lineage>
        <taxon>Eukaryota</taxon>
        <taxon>Metazoa</taxon>
        <taxon>Porifera</taxon>
        <taxon>Demospongiae</taxon>
        <taxon>Heteroscleromorpha</taxon>
        <taxon>Tetractinellida</taxon>
        <taxon>Astrophorina</taxon>
        <taxon>Geodiidae</taxon>
        <taxon>Geodia</taxon>
    </lineage>
</organism>
<dbReference type="PANTHER" id="PTHR10653">
    <property type="entry name" value="F-ACTIN-CAPPING PROTEIN SUBUNIT ALPHA"/>
    <property type="match status" value="1"/>
</dbReference>
<dbReference type="InterPro" id="IPR002189">
    <property type="entry name" value="CapZ_alpha"/>
</dbReference>
<dbReference type="Proteomes" id="UP001174909">
    <property type="component" value="Unassembled WGS sequence"/>
</dbReference>
<evidence type="ECO:0000313" key="6">
    <source>
        <dbReference type="EMBL" id="CAI8010875.1"/>
    </source>
</evidence>
<dbReference type="Pfam" id="PF01267">
    <property type="entry name" value="F-actin_cap_A"/>
    <property type="match status" value="1"/>
</dbReference>
<dbReference type="EMBL" id="CASHTH010001072">
    <property type="protein sequence ID" value="CAI8010875.1"/>
    <property type="molecule type" value="Genomic_DNA"/>
</dbReference>
<dbReference type="GO" id="GO:0030036">
    <property type="term" value="P:actin cytoskeleton organization"/>
    <property type="evidence" value="ECO:0007669"/>
    <property type="project" value="TreeGrafter"/>
</dbReference>
<dbReference type="InterPro" id="IPR042276">
    <property type="entry name" value="CapZ_alpha/beta_2"/>
</dbReference>
<dbReference type="PRINTS" id="PR00191">
    <property type="entry name" value="FACTINCAPA"/>
</dbReference>
<name>A0AA35RG63_GEOBA</name>
<dbReference type="PROSITE" id="PS00748">
    <property type="entry name" value="F_ACTIN_CAPPING_A_1"/>
    <property type="match status" value="1"/>
</dbReference>